<keyword evidence="2" id="KW-1185">Reference proteome</keyword>
<evidence type="ECO:0000313" key="1">
    <source>
        <dbReference type="EMBL" id="KAI3935424.1"/>
    </source>
</evidence>
<gene>
    <name evidence="1" type="ORF">MKW98_027564</name>
</gene>
<dbReference type="EMBL" id="JAJJMB010006268">
    <property type="protein sequence ID" value="KAI3935424.1"/>
    <property type="molecule type" value="Genomic_DNA"/>
</dbReference>
<accession>A0AAD4T3Y3</accession>
<comment type="caution">
    <text evidence="1">The sequence shown here is derived from an EMBL/GenBank/DDBJ whole genome shotgun (WGS) entry which is preliminary data.</text>
</comment>
<feature type="non-terminal residue" evidence="1">
    <location>
        <position position="68"/>
    </location>
</feature>
<organism evidence="1 2">
    <name type="scientific">Papaver atlanticum</name>
    <dbReference type="NCBI Taxonomy" id="357466"/>
    <lineage>
        <taxon>Eukaryota</taxon>
        <taxon>Viridiplantae</taxon>
        <taxon>Streptophyta</taxon>
        <taxon>Embryophyta</taxon>
        <taxon>Tracheophyta</taxon>
        <taxon>Spermatophyta</taxon>
        <taxon>Magnoliopsida</taxon>
        <taxon>Ranunculales</taxon>
        <taxon>Papaveraceae</taxon>
        <taxon>Papaveroideae</taxon>
        <taxon>Papaver</taxon>
    </lineage>
</organism>
<protein>
    <submittedName>
        <fullName evidence="1">Uncharacterized protein</fullName>
    </submittedName>
</protein>
<evidence type="ECO:0000313" key="2">
    <source>
        <dbReference type="Proteomes" id="UP001202328"/>
    </source>
</evidence>
<proteinExistence type="predicted"/>
<name>A0AAD4T3Y3_9MAGN</name>
<dbReference type="AlphaFoldDB" id="A0AAD4T3Y3"/>
<dbReference type="Proteomes" id="UP001202328">
    <property type="component" value="Unassembled WGS sequence"/>
</dbReference>
<sequence>MKELIPALGTKEAEEGYLEWYYHFGHPHVINNDPEAAVYIQKAQEKKTREAEKKSVFDMDWKALYFKT</sequence>
<reference evidence="1" key="1">
    <citation type="submission" date="2022-04" db="EMBL/GenBank/DDBJ databases">
        <title>A functionally conserved STORR gene fusion in Papaver species that diverged 16.8 million years ago.</title>
        <authorList>
            <person name="Catania T."/>
        </authorList>
    </citation>
    <scope>NUCLEOTIDE SEQUENCE</scope>
    <source>
        <strain evidence="1">S-188037</strain>
    </source>
</reference>